<dbReference type="SUPFAM" id="SSF160631">
    <property type="entry name" value="SMI1/KNR4-like"/>
    <property type="match status" value="1"/>
</dbReference>
<sequence>MSMDSRVSGFIHIKSRGGTMQIVNILNETYEKLSRIPDLSLDQIIIAPPIDPYELTEIENTIGFTFPNVLREFYLNDSQSVTFNWTSSNGNYGEECKIGGIKILSPSMIRDDYNEMLQMVEEAKENDEDLKDNAGLMALINDWPNWIPIIRFMNGDAFCINKKDTLQTVVFLEHDVMDGGPYIHGLTVALNIIDLMEKWSKVGFVELFDWSQYVKDNSLDVTHAELSRLREALALA</sequence>
<dbReference type="OrthoDB" id="2875031at2"/>
<evidence type="ECO:0000313" key="3">
    <source>
        <dbReference type="Proteomes" id="UP000276178"/>
    </source>
</evidence>
<protein>
    <submittedName>
        <fullName evidence="2">SMI1/KNR4 family protein</fullName>
    </submittedName>
</protein>
<organism evidence="2 3">
    <name type="scientific">Brevibacillus agri</name>
    <dbReference type="NCBI Taxonomy" id="51101"/>
    <lineage>
        <taxon>Bacteria</taxon>
        <taxon>Bacillati</taxon>
        <taxon>Bacillota</taxon>
        <taxon>Bacilli</taxon>
        <taxon>Bacillales</taxon>
        <taxon>Paenibacillaceae</taxon>
        <taxon>Brevibacillus</taxon>
    </lineage>
</organism>
<evidence type="ECO:0000313" key="2">
    <source>
        <dbReference type="EMBL" id="RNB55912.1"/>
    </source>
</evidence>
<accession>A0A3M8AXS6</accession>
<dbReference type="Pfam" id="PF09346">
    <property type="entry name" value="SMI1_KNR4"/>
    <property type="match status" value="1"/>
</dbReference>
<reference evidence="2 3" key="1">
    <citation type="submission" date="2018-10" db="EMBL/GenBank/DDBJ databases">
        <title>Phylogenomics of Brevibacillus.</title>
        <authorList>
            <person name="Dunlap C."/>
        </authorList>
    </citation>
    <scope>NUCLEOTIDE SEQUENCE [LARGE SCALE GENOMIC DNA]</scope>
    <source>
        <strain evidence="2 3">NRRL NRS 1219</strain>
    </source>
</reference>
<dbReference type="AlphaFoldDB" id="A0A3M8AXS6"/>
<proteinExistence type="predicted"/>
<feature type="domain" description="Knr4/Smi1-like" evidence="1">
    <location>
        <begin position="49"/>
        <end position="172"/>
    </location>
</feature>
<dbReference type="Gene3D" id="3.40.1580.10">
    <property type="entry name" value="SMI1/KNR4-like"/>
    <property type="match status" value="1"/>
</dbReference>
<name>A0A3M8AXS6_9BACL</name>
<evidence type="ECO:0000259" key="1">
    <source>
        <dbReference type="Pfam" id="PF09346"/>
    </source>
</evidence>
<dbReference type="Proteomes" id="UP000276178">
    <property type="component" value="Unassembled WGS sequence"/>
</dbReference>
<dbReference type="InterPro" id="IPR018958">
    <property type="entry name" value="Knr4/Smi1-like_dom"/>
</dbReference>
<gene>
    <name evidence="2" type="ORF">EB820_10640</name>
</gene>
<comment type="caution">
    <text evidence="2">The sequence shown here is derived from an EMBL/GenBank/DDBJ whole genome shotgun (WGS) entry which is preliminary data.</text>
</comment>
<dbReference type="InterPro" id="IPR037883">
    <property type="entry name" value="Knr4/Smi1-like_sf"/>
</dbReference>
<dbReference type="EMBL" id="RHHN01000031">
    <property type="protein sequence ID" value="RNB55912.1"/>
    <property type="molecule type" value="Genomic_DNA"/>
</dbReference>